<reference evidence="3 4" key="1">
    <citation type="submission" date="2024-01" db="EMBL/GenBank/DDBJ databases">
        <title>The genomes of 5 underutilized Papilionoideae crops provide insights into root nodulation and disease resistance.</title>
        <authorList>
            <person name="Yuan L."/>
        </authorList>
    </citation>
    <scope>NUCLEOTIDE SEQUENCE [LARGE SCALE GENOMIC DNA]</scope>
    <source>
        <strain evidence="3">LY-2023</strain>
        <tissue evidence="3">Leaf</tissue>
    </source>
</reference>
<dbReference type="SUPFAM" id="SSF52200">
    <property type="entry name" value="Toll/Interleukin receptor TIR domain"/>
    <property type="match status" value="1"/>
</dbReference>
<evidence type="ECO:0000313" key="3">
    <source>
        <dbReference type="EMBL" id="KAK7286726.1"/>
    </source>
</evidence>
<evidence type="ECO:0000259" key="2">
    <source>
        <dbReference type="PROSITE" id="PS50104"/>
    </source>
</evidence>
<dbReference type="GO" id="GO:0006952">
    <property type="term" value="P:defense response"/>
    <property type="evidence" value="ECO:0007669"/>
    <property type="project" value="InterPro"/>
</dbReference>
<dbReference type="PROSITE" id="PS50104">
    <property type="entry name" value="TIR"/>
    <property type="match status" value="1"/>
</dbReference>
<organism evidence="3 4">
    <name type="scientific">Clitoria ternatea</name>
    <name type="common">Butterfly pea</name>
    <dbReference type="NCBI Taxonomy" id="43366"/>
    <lineage>
        <taxon>Eukaryota</taxon>
        <taxon>Viridiplantae</taxon>
        <taxon>Streptophyta</taxon>
        <taxon>Embryophyta</taxon>
        <taxon>Tracheophyta</taxon>
        <taxon>Spermatophyta</taxon>
        <taxon>Magnoliopsida</taxon>
        <taxon>eudicotyledons</taxon>
        <taxon>Gunneridae</taxon>
        <taxon>Pentapetalae</taxon>
        <taxon>rosids</taxon>
        <taxon>fabids</taxon>
        <taxon>Fabales</taxon>
        <taxon>Fabaceae</taxon>
        <taxon>Papilionoideae</taxon>
        <taxon>50 kb inversion clade</taxon>
        <taxon>NPAAA clade</taxon>
        <taxon>indigoferoid/millettioid clade</taxon>
        <taxon>Phaseoleae</taxon>
        <taxon>Clitoria</taxon>
    </lineage>
</organism>
<comment type="caution">
    <text evidence="3">The sequence shown here is derived from an EMBL/GenBank/DDBJ whole genome shotgun (WGS) entry which is preliminary data.</text>
</comment>
<dbReference type="GO" id="GO:0007165">
    <property type="term" value="P:signal transduction"/>
    <property type="evidence" value="ECO:0007669"/>
    <property type="project" value="InterPro"/>
</dbReference>
<sequence>MSPSTSSESKRQWKYDVFLNFRGADTRKSFVSHLYAALKYAGVNAFLDDERLERGAELEPELVRAIEGSRISIVVFSKSYTESRWCLNELIEILNCRRKSSQDVVPIFYHVKTSEVRHQDGEFGRGLEALASAMEAGSGVKQIVLSKWKTALTDAANLSGWDVTSSPWNEAELLMKIVEDVLTKLGVTGLPITKYQVGLESRRSRLWAHEDVLDVLTEQTGTNAIEGIALSMESTSKVCFHTKAFEKMKRLRILKLNHVKIRGDYKNLSRNLRWVYWRGFPSKHIPNDFDLQNVVAINLKHSEINLLWKKTQFLRRLKFLNLSHSKNLMHTPDFSRLPNLEKLVLKDCPRLSTVHQSIGDLSNILVINLMDCASLHNLPRRVYRLKSLETLILSGCSKINKLEEDIVQMESLTTLIAKHIAVKDLPRSIVRSKSIAHISLYGHEGFAHHHFPSIIWSWISPTMNPLTHIYPLWSMSSSLVSVDVQNINWGDLVPMFSSLSILLSVWVGCCLKVRLSPELRIPDDLYDVSFIELGTTSYASEASDLYIRLLFRMGCHHMVTDTFGKTISQGLTIGVPADFSLPGDHSPYWLTYARVGNSVYFEVPQTSYCRIKGMALCILFSSTLENVAAQCLVNVLIVNYTKCIFQIYKLGTIISFNDEDQQSMLSNPGPGDTVRIFVFGHGFSVKKTAVYLLCDETMDTRI</sequence>
<keyword evidence="4" id="KW-1185">Reference proteome</keyword>
<dbReference type="InterPro" id="IPR035897">
    <property type="entry name" value="Toll_tir_struct_dom_sf"/>
</dbReference>
<feature type="domain" description="TIR" evidence="2">
    <location>
        <begin position="13"/>
        <end position="185"/>
    </location>
</feature>
<evidence type="ECO:0000256" key="1">
    <source>
        <dbReference type="ARBA" id="ARBA00023027"/>
    </source>
</evidence>
<dbReference type="AlphaFoldDB" id="A0AAN9IV26"/>
<accession>A0AAN9IV26</accession>
<dbReference type="FunFam" id="3.40.50.10140:FF:000007">
    <property type="entry name" value="Disease resistance protein (TIR-NBS-LRR class)"/>
    <property type="match status" value="1"/>
</dbReference>
<dbReference type="SUPFAM" id="SSF52058">
    <property type="entry name" value="L domain-like"/>
    <property type="match status" value="1"/>
</dbReference>
<proteinExistence type="predicted"/>
<name>A0AAN9IV26_CLITE</name>
<gene>
    <name evidence="3" type="ORF">RJT34_21937</name>
</gene>
<dbReference type="Pfam" id="PF01582">
    <property type="entry name" value="TIR"/>
    <property type="match status" value="1"/>
</dbReference>
<dbReference type="Gene3D" id="3.80.10.10">
    <property type="entry name" value="Ribonuclease Inhibitor"/>
    <property type="match status" value="1"/>
</dbReference>
<dbReference type="InterPro" id="IPR032675">
    <property type="entry name" value="LRR_dom_sf"/>
</dbReference>
<keyword evidence="1" id="KW-0520">NAD</keyword>
<dbReference type="SMART" id="SM00255">
    <property type="entry name" value="TIR"/>
    <property type="match status" value="1"/>
</dbReference>
<dbReference type="EMBL" id="JAYKXN010000005">
    <property type="protein sequence ID" value="KAK7286726.1"/>
    <property type="molecule type" value="Genomic_DNA"/>
</dbReference>
<protein>
    <recommendedName>
        <fullName evidence="2">TIR domain-containing protein</fullName>
    </recommendedName>
</protein>
<dbReference type="PANTHER" id="PTHR11017">
    <property type="entry name" value="LEUCINE-RICH REPEAT-CONTAINING PROTEIN"/>
    <property type="match status" value="1"/>
</dbReference>
<evidence type="ECO:0000313" key="4">
    <source>
        <dbReference type="Proteomes" id="UP001359559"/>
    </source>
</evidence>
<dbReference type="PANTHER" id="PTHR11017:SF560">
    <property type="entry name" value="RESISTANCE PROTEIN (TIR-NBS-LRR CLASS), PUTATIVE-RELATED"/>
    <property type="match status" value="1"/>
</dbReference>
<dbReference type="Gene3D" id="3.40.50.10140">
    <property type="entry name" value="Toll/interleukin-1 receptor homology (TIR) domain"/>
    <property type="match status" value="1"/>
</dbReference>
<dbReference type="Proteomes" id="UP001359559">
    <property type="component" value="Unassembled WGS sequence"/>
</dbReference>
<dbReference type="InterPro" id="IPR044974">
    <property type="entry name" value="Disease_R_plants"/>
</dbReference>
<dbReference type="InterPro" id="IPR000157">
    <property type="entry name" value="TIR_dom"/>
</dbReference>